<feature type="transmembrane region" description="Helical" evidence="5">
    <location>
        <begin position="93"/>
        <end position="113"/>
    </location>
</feature>
<evidence type="ECO:0000259" key="6">
    <source>
        <dbReference type="PROSITE" id="PS50111"/>
    </source>
</evidence>
<feature type="domain" description="Methyl-accepting transducer" evidence="6">
    <location>
        <begin position="403"/>
        <end position="632"/>
    </location>
</feature>
<dbReference type="GO" id="GO:0004888">
    <property type="term" value="F:transmembrane signaling receptor activity"/>
    <property type="evidence" value="ECO:0007669"/>
    <property type="project" value="InterPro"/>
</dbReference>
<comment type="similarity">
    <text evidence="3">Belongs to the methyl-accepting chemotaxis (MCP) protein family.</text>
</comment>
<dbReference type="GO" id="GO:0005886">
    <property type="term" value="C:plasma membrane"/>
    <property type="evidence" value="ECO:0007669"/>
    <property type="project" value="TreeGrafter"/>
</dbReference>
<dbReference type="InterPro" id="IPR004090">
    <property type="entry name" value="Chemotax_Me-accpt_rcpt"/>
</dbReference>
<evidence type="ECO:0000256" key="1">
    <source>
        <dbReference type="ARBA" id="ARBA00004370"/>
    </source>
</evidence>
<keyword evidence="4" id="KW-0807">Transducer</keyword>
<dbReference type="SMART" id="SM00283">
    <property type="entry name" value="MA"/>
    <property type="match status" value="1"/>
</dbReference>
<dbReference type="SUPFAM" id="SSF55785">
    <property type="entry name" value="PYP-like sensor domain (PAS domain)"/>
    <property type="match status" value="1"/>
</dbReference>
<protein>
    <submittedName>
        <fullName evidence="8">Methyl-accepting chemotaxis protein</fullName>
    </submittedName>
</protein>
<dbReference type="Gene3D" id="1.10.287.950">
    <property type="entry name" value="Methyl-accepting chemotaxis protein"/>
    <property type="match status" value="1"/>
</dbReference>
<feature type="transmembrane region" description="Helical" evidence="5">
    <location>
        <begin position="142"/>
        <end position="163"/>
    </location>
</feature>
<dbReference type="Pfam" id="PF18947">
    <property type="entry name" value="HAMP_2"/>
    <property type="match status" value="1"/>
</dbReference>
<keyword evidence="2" id="KW-0488">Methylation</keyword>
<keyword evidence="9" id="KW-1185">Reference proteome</keyword>
<dbReference type="Pfam" id="PF00015">
    <property type="entry name" value="MCPsignal"/>
    <property type="match status" value="1"/>
</dbReference>
<dbReference type="PROSITE" id="PS50111">
    <property type="entry name" value="CHEMOTAXIS_TRANSDUC_2"/>
    <property type="match status" value="1"/>
</dbReference>
<keyword evidence="5" id="KW-1133">Transmembrane helix</keyword>
<proteinExistence type="inferred from homology"/>
<evidence type="ECO:0000259" key="7">
    <source>
        <dbReference type="PROSITE" id="PS50885"/>
    </source>
</evidence>
<feature type="domain" description="HAMP" evidence="7">
    <location>
        <begin position="353"/>
        <end position="398"/>
    </location>
</feature>
<evidence type="ECO:0000256" key="5">
    <source>
        <dbReference type="SAM" id="Phobius"/>
    </source>
</evidence>
<feature type="transmembrane region" description="Helical" evidence="5">
    <location>
        <begin position="16"/>
        <end position="35"/>
    </location>
</feature>
<name>A0A2T1HTW8_9HYPH</name>
<dbReference type="PROSITE" id="PS50885">
    <property type="entry name" value="HAMP"/>
    <property type="match status" value="1"/>
</dbReference>
<dbReference type="PRINTS" id="PR00260">
    <property type="entry name" value="CHEMTRNSDUCR"/>
</dbReference>
<dbReference type="SMART" id="SM00304">
    <property type="entry name" value="HAMP"/>
    <property type="match status" value="2"/>
</dbReference>
<dbReference type="GO" id="GO:0006935">
    <property type="term" value="P:chemotaxis"/>
    <property type="evidence" value="ECO:0007669"/>
    <property type="project" value="InterPro"/>
</dbReference>
<dbReference type="CDD" id="cd06225">
    <property type="entry name" value="HAMP"/>
    <property type="match status" value="1"/>
</dbReference>
<dbReference type="PANTHER" id="PTHR43531:SF14">
    <property type="entry name" value="METHYL-ACCEPTING CHEMOTAXIS PROTEIN I-RELATED"/>
    <property type="match status" value="1"/>
</dbReference>
<evidence type="ECO:0000256" key="2">
    <source>
        <dbReference type="ARBA" id="ARBA00022481"/>
    </source>
</evidence>
<dbReference type="AlphaFoldDB" id="A0A2T1HTW8"/>
<dbReference type="Proteomes" id="UP000239772">
    <property type="component" value="Unassembled WGS sequence"/>
</dbReference>
<dbReference type="FunFam" id="1.10.287.950:FF:000001">
    <property type="entry name" value="Methyl-accepting chemotaxis sensory transducer"/>
    <property type="match status" value="1"/>
</dbReference>
<dbReference type="CDD" id="cd11386">
    <property type="entry name" value="MCP_signal"/>
    <property type="match status" value="1"/>
</dbReference>
<evidence type="ECO:0000256" key="3">
    <source>
        <dbReference type="ARBA" id="ARBA00029447"/>
    </source>
</evidence>
<gene>
    <name evidence="8" type="ORF">SLNSH_09635</name>
</gene>
<dbReference type="InterPro" id="IPR035965">
    <property type="entry name" value="PAS-like_dom_sf"/>
</dbReference>
<dbReference type="InterPro" id="IPR004089">
    <property type="entry name" value="MCPsignal_dom"/>
</dbReference>
<keyword evidence="5" id="KW-0812">Transmembrane</keyword>
<comment type="caution">
    <text evidence="8">The sequence shown here is derived from an EMBL/GenBank/DDBJ whole genome shotgun (WGS) entry which is preliminary data.</text>
</comment>
<dbReference type="InterPro" id="IPR051310">
    <property type="entry name" value="MCP_chemotaxis"/>
</dbReference>
<dbReference type="EMBL" id="PVZS01000009">
    <property type="protein sequence ID" value="PSC05084.1"/>
    <property type="molecule type" value="Genomic_DNA"/>
</dbReference>
<accession>A0A2T1HTW8</accession>
<evidence type="ECO:0000256" key="4">
    <source>
        <dbReference type="PROSITE-ProRule" id="PRU00284"/>
    </source>
</evidence>
<keyword evidence="5" id="KW-0472">Membrane</keyword>
<dbReference type="GO" id="GO:0007165">
    <property type="term" value="P:signal transduction"/>
    <property type="evidence" value="ECO:0007669"/>
    <property type="project" value="UniProtKB-KW"/>
</dbReference>
<feature type="transmembrane region" description="Helical" evidence="5">
    <location>
        <begin position="69"/>
        <end position="87"/>
    </location>
</feature>
<feature type="transmembrane region" description="Helical" evidence="5">
    <location>
        <begin position="41"/>
        <end position="57"/>
    </location>
</feature>
<organism evidence="8 9">
    <name type="scientific">Alsobacter soli</name>
    <dbReference type="NCBI Taxonomy" id="2109933"/>
    <lineage>
        <taxon>Bacteria</taxon>
        <taxon>Pseudomonadati</taxon>
        <taxon>Pseudomonadota</taxon>
        <taxon>Alphaproteobacteria</taxon>
        <taxon>Hyphomicrobiales</taxon>
        <taxon>Alsobacteraceae</taxon>
        <taxon>Alsobacter</taxon>
    </lineage>
</organism>
<dbReference type="PANTHER" id="PTHR43531">
    <property type="entry name" value="PROTEIN ICFG"/>
    <property type="match status" value="1"/>
</dbReference>
<reference evidence="9" key="1">
    <citation type="submission" date="2018-03" db="EMBL/GenBank/DDBJ databases">
        <authorList>
            <person name="Sun L."/>
            <person name="Liu H."/>
            <person name="Chen W."/>
            <person name="Huang K."/>
            <person name="Liu W."/>
            <person name="Gao X."/>
        </authorList>
    </citation>
    <scope>NUCLEOTIDE SEQUENCE [LARGE SCALE GENOMIC DNA]</scope>
    <source>
        <strain evidence="9">SH9</strain>
    </source>
</reference>
<sequence length="661" mass="68744">MDTIHPLAVLRRRTGLLLAGALVLNLPLLLMVGWWHGTLGWAVELPMAALALAAAAVARRGDELGPRLLIGLSVVALVAAMVARAAGPWQGDGHIYFFSGFAVLAAFACPITVAAAGAAAALYYVVGALLAPAYLFPAGEGLAIKVLIHAGVALGEAAILIWLTLTLKSLFGRADALLQESVAAATETATTLSAVDNSPAMLMITDPDGVVRFVSRALVAYLERLAPDLRAGDPGFSLERMVGQRASALLDNPRFRRISDARQDRPTDYACGSYRVDVRATPIRVDGALTGHMLEWRDVTAELAAQKEVAALAAATASGDFSSRIALEGKTGFLLDLAKAMNETSEVVDTATRELAEALVALSRGDLTRRIETHQRGRLEELKDAFNQTVDHLAASVATIQSTAVDVSTAATQIKSGADDLARRTEEQATDLARTAATCETLTGSVRESADASRRAAALANEAMKVADDGGAIVNDAVSAMARIEEASARISDITTVIDEIAFQTNLLALNAAVEAARAGEAGKGFAVVAAEVRTLAQRSSNAAKDITGLIASSGAQITEGVRLVRSTGDALGRIVAASHKVSATVQEISEAAARQSRGIEEMGAAVAHVDGSTEQNAALAEQSAAASETLASLIGALNQLVATFRTSTSAPRAFASRWAA</sequence>
<evidence type="ECO:0000313" key="9">
    <source>
        <dbReference type="Proteomes" id="UP000239772"/>
    </source>
</evidence>
<dbReference type="InterPro" id="IPR003660">
    <property type="entry name" value="HAMP_dom"/>
</dbReference>
<dbReference type="SUPFAM" id="SSF58104">
    <property type="entry name" value="Methyl-accepting chemotaxis protein (MCP) signaling domain"/>
    <property type="match status" value="1"/>
</dbReference>
<comment type="subcellular location">
    <subcellularLocation>
        <location evidence="1">Membrane</location>
    </subcellularLocation>
</comment>
<dbReference type="Gene3D" id="3.30.450.20">
    <property type="entry name" value="PAS domain"/>
    <property type="match status" value="1"/>
</dbReference>
<evidence type="ECO:0000313" key="8">
    <source>
        <dbReference type="EMBL" id="PSC05084.1"/>
    </source>
</evidence>